<dbReference type="PANTHER" id="PTHR21687:SF6">
    <property type="entry name" value="PLASMALEMMA VESICLE-ASSOCIATED PROTEIN"/>
    <property type="match status" value="1"/>
</dbReference>
<dbReference type="AlphaFoldDB" id="A0A5A9NF18"/>
<keyword evidence="3" id="KW-0812">Transmembrane</keyword>
<dbReference type="PANTHER" id="PTHR21687">
    <property type="entry name" value="PLASMALEMMA VESICLE-ASSOCIATED PROTEIN"/>
    <property type="match status" value="1"/>
</dbReference>
<dbReference type="GO" id="GO:0043114">
    <property type="term" value="P:regulation of vascular permeability"/>
    <property type="evidence" value="ECO:0007669"/>
    <property type="project" value="TreeGrafter"/>
</dbReference>
<keyword evidence="1" id="KW-0175">Coiled coil</keyword>
<dbReference type="Pfam" id="PF06637">
    <property type="entry name" value="PV-1"/>
    <property type="match status" value="1"/>
</dbReference>
<evidence type="ECO:0000256" key="1">
    <source>
        <dbReference type="SAM" id="Coils"/>
    </source>
</evidence>
<comment type="caution">
    <text evidence="4">The sequence shown here is derived from an EMBL/GenBank/DDBJ whole genome shotgun (WGS) entry which is preliminary data.</text>
</comment>
<evidence type="ECO:0008006" key="6">
    <source>
        <dbReference type="Google" id="ProtNLM"/>
    </source>
</evidence>
<evidence type="ECO:0000256" key="3">
    <source>
        <dbReference type="SAM" id="Phobius"/>
    </source>
</evidence>
<reference evidence="4 5" key="1">
    <citation type="journal article" date="2019" name="Mol. Ecol. Resour.">
        <title>Chromosome-level genome assembly of Triplophysa tibetana, a fish adapted to the harsh high-altitude environment of the Tibetan Plateau.</title>
        <authorList>
            <person name="Yang X."/>
            <person name="Liu H."/>
            <person name="Ma Z."/>
            <person name="Zou Y."/>
            <person name="Zou M."/>
            <person name="Mao Y."/>
            <person name="Li X."/>
            <person name="Wang H."/>
            <person name="Chen T."/>
            <person name="Wang W."/>
            <person name="Yang R."/>
        </authorList>
    </citation>
    <scope>NUCLEOTIDE SEQUENCE [LARGE SCALE GENOMIC DNA]</scope>
    <source>
        <strain evidence="4">TTIB1903HZAU</strain>
        <tissue evidence="4">Muscle</tissue>
    </source>
</reference>
<keyword evidence="5" id="KW-1185">Reference proteome</keyword>
<evidence type="ECO:0000313" key="5">
    <source>
        <dbReference type="Proteomes" id="UP000324632"/>
    </source>
</evidence>
<evidence type="ECO:0000313" key="4">
    <source>
        <dbReference type="EMBL" id="KAA0707948.1"/>
    </source>
</evidence>
<feature type="coiled-coil region" evidence="1">
    <location>
        <begin position="58"/>
        <end position="127"/>
    </location>
</feature>
<protein>
    <recommendedName>
        <fullName evidence="6">Plasmalemma vesicle-associated protein</fullName>
    </recommendedName>
</protein>
<keyword evidence="3" id="KW-0472">Membrane</keyword>
<dbReference type="GO" id="GO:0002693">
    <property type="term" value="P:positive regulation of cellular extravasation"/>
    <property type="evidence" value="ECO:0007669"/>
    <property type="project" value="TreeGrafter"/>
</dbReference>
<name>A0A5A9NF18_9TELE</name>
<accession>A0A5A9NF18</accession>
<evidence type="ECO:0000256" key="2">
    <source>
        <dbReference type="SAM" id="MobiDB-lite"/>
    </source>
</evidence>
<proteinExistence type="predicted"/>
<keyword evidence="3" id="KW-1133">Transmembrane helix</keyword>
<feature type="region of interest" description="Disordered" evidence="2">
    <location>
        <begin position="387"/>
        <end position="408"/>
    </location>
</feature>
<feature type="transmembrane region" description="Helical" evidence="3">
    <location>
        <begin position="27"/>
        <end position="53"/>
    </location>
</feature>
<dbReference type="InterPro" id="IPR009538">
    <property type="entry name" value="PV-1"/>
</dbReference>
<sequence length="408" mass="45990">MYNSYSRATFGLEARQKHKAKGKSCGYYMRIVFFFSSLIQSLIITSLVLFLVYGQPEKTAEEKRVEELELAFNKLSADNTKLRKEKADLAGALKAKTGEKDAADKEIAKLRNDLNMSTNNIKTVQKNLAQCEMNKMKLATTRNTPVVCPPSNPQSGELRNMQKLLDQQKALDTILQSNFSQTVHYLRAELDNAVRDKNNHHVTVIKLRQENIEQKSQLDVYTKKCKEDFAESLQGIQTVTSAFLTKIDNFFPHSLTFHLTCQKQHEQIERIRSNCTSLSRQVEDKFQSYLNRVGEKVSAIQIQSSQMEVQNARLNEELSACAAGRKEDAAESSKRAQDAQQSFDKQLEQMLREQSRLRASKDLLDAQLTSMGSTIITLQKGCVQQPRPVGLQAPSSAGLQPSAPLKGH</sequence>
<organism evidence="4 5">
    <name type="scientific">Triplophysa tibetana</name>
    <dbReference type="NCBI Taxonomy" id="1572043"/>
    <lineage>
        <taxon>Eukaryota</taxon>
        <taxon>Metazoa</taxon>
        <taxon>Chordata</taxon>
        <taxon>Craniata</taxon>
        <taxon>Vertebrata</taxon>
        <taxon>Euteleostomi</taxon>
        <taxon>Actinopterygii</taxon>
        <taxon>Neopterygii</taxon>
        <taxon>Teleostei</taxon>
        <taxon>Ostariophysi</taxon>
        <taxon>Cypriniformes</taxon>
        <taxon>Nemacheilidae</taxon>
        <taxon>Triplophysa</taxon>
    </lineage>
</organism>
<dbReference type="EMBL" id="SOYY01000019">
    <property type="protein sequence ID" value="KAA0707948.1"/>
    <property type="molecule type" value="Genomic_DNA"/>
</dbReference>
<gene>
    <name evidence="4" type="ORF">E1301_Tti009574</name>
</gene>
<dbReference type="Proteomes" id="UP000324632">
    <property type="component" value="Chromosome 19"/>
</dbReference>